<keyword evidence="1" id="KW-0472">Membrane</keyword>
<dbReference type="AlphaFoldDB" id="A0A511AYX7"/>
<evidence type="ECO:0000313" key="3">
    <source>
        <dbReference type="Proteomes" id="UP000321230"/>
    </source>
</evidence>
<reference evidence="2 3" key="1">
    <citation type="submission" date="2019-07" db="EMBL/GenBank/DDBJ databases">
        <title>Whole genome shotgun sequence of Gluconobacter wancherniae NBRC 103581.</title>
        <authorList>
            <person name="Hosoyama A."/>
            <person name="Uohara A."/>
            <person name="Ohji S."/>
            <person name="Ichikawa N."/>
        </authorList>
    </citation>
    <scope>NUCLEOTIDE SEQUENCE [LARGE SCALE GENOMIC DNA]</scope>
    <source>
        <strain evidence="2 3">NBRC 103581</strain>
    </source>
</reference>
<feature type="transmembrane region" description="Helical" evidence="1">
    <location>
        <begin position="50"/>
        <end position="77"/>
    </location>
</feature>
<gene>
    <name evidence="2" type="ORF">GWA01_02630</name>
</gene>
<dbReference type="EMBL" id="BJUZ01000001">
    <property type="protein sequence ID" value="GEK92493.1"/>
    <property type="molecule type" value="Genomic_DNA"/>
</dbReference>
<keyword evidence="1" id="KW-1133">Transmembrane helix</keyword>
<proteinExistence type="predicted"/>
<dbReference type="RefSeq" id="WP_228118485.1">
    <property type="nucleotide sequence ID" value="NZ_BARC01000005.1"/>
</dbReference>
<keyword evidence="1" id="KW-0812">Transmembrane</keyword>
<evidence type="ECO:0000256" key="1">
    <source>
        <dbReference type="SAM" id="Phobius"/>
    </source>
</evidence>
<sequence length="86" mass="9504">MCPDTPERLRADIGRVQENPDGECRPEILWFVSVAVSEAMRMAVPGAGAMIVACVLIVAMIMFMVVLGMIMSAVVMLMRRHIRAQL</sequence>
<organism evidence="2 3">
    <name type="scientific">Gluconobacter wancherniae NBRC 103581</name>
    <dbReference type="NCBI Taxonomy" id="656744"/>
    <lineage>
        <taxon>Bacteria</taxon>
        <taxon>Pseudomonadati</taxon>
        <taxon>Pseudomonadota</taxon>
        <taxon>Alphaproteobacteria</taxon>
        <taxon>Acetobacterales</taxon>
        <taxon>Acetobacteraceae</taxon>
        <taxon>Gluconobacter</taxon>
    </lineage>
</organism>
<accession>A0A511AYX7</accession>
<comment type="caution">
    <text evidence="2">The sequence shown here is derived from an EMBL/GenBank/DDBJ whole genome shotgun (WGS) entry which is preliminary data.</text>
</comment>
<name>A0A511AYX7_9PROT</name>
<dbReference type="Proteomes" id="UP000321230">
    <property type="component" value="Unassembled WGS sequence"/>
</dbReference>
<protein>
    <submittedName>
        <fullName evidence="2">Uncharacterized protein</fullName>
    </submittedName>
</protein>
<evidence type="ECO:0000313" key="2">
    <source>
        <dbReference type="EMBL" id="GEK92493.1"/>
    </source>
</evidence>
<keyword evidence="3" id="KW-1185">Reference proteome</keyword>